<comment type="caution">
    <text evidence="1">The sequence shown here is derived from an EMBL/GenBank/DDBJ whole genome shotgun (WGS) entry which is preliminary data.</text>
</comment>
<protein>
    <submittedName>
        <fullName evidence="1">Uncharacterized protein</fullName>
    </submittedName>
</protein>
<dbReference type="Proteomes" id="UP001202328">
    <property type="component" value="Unassembled WGS sequence"/>
</dbReference>
<reference evidence="1" key="1">
    <citation type="submission" date="2022-04" db="EMBL/GenBank/DDBJ databases">
        <title>A functionally conserved STORR gene fusion in Papaver species that diverged 16.8 million years ago.</title>
        <authorList>
            <person name="Catania T."/>
        </authorList>
    </citation>
    <scope>NUCLEOTIDE SEQUENCE</scope>
    <source>
        <strain evidence="1">S-188037</strain>
    </source>
</reference>
<organism evidence="1 2">
    <name type="scientific">Papaver atlanticum</name>
    <dbReference type="NCBI Taxonomy" id="357466"/>
    <lineage>
        <taxon>Eukaryota</taxon>
        <taxon>Viridiplantae</taxon>
        <taxon>Streptophyta</taxon>
        <taxon>Embryophyta</taxon>
        <taxon>Tracheophyta</taxon>
        <taxon>Spermatophyta</taxon>
        <taxon>Magnoliopsida</taxon>
        <taxon>Ranunculales</taxon>
        <taxon>Papaveraceae</taxon>
        <taxon>Papaveroideae</taxon>
        <taxon>Papaver</taxon>
    </lineage>
</organism>
<name>A0AAD4XL74_9MAGN</name>
<accession>A0AAD4XL74</accession>
<sequence length="54" mass="5962">MTEDSNYGISSLFLIDYDSRFPGFSILSPQGVQSDILVHKVQCHVSGLMTLEGK</sequence>
<dbReference type="AlphaFoldDB" id="A0AAD4XL74"/>
<proteinExistence type="predicted"/>
<dbReference type="EMBL" id="JAJJMB010008592">
    <property type="protein sequence ID" value="KAI3922963.1"/>
    <property type="molecule type" value="Genomic_DNA"/>
</dbReference>
<keyword evidence="2" id="KW-1185">Reference proteome</keyword>
<evidence type="ECO:0000313" key="1">
    <source>
        <dbReference type="EMBL" id="KAI3922963.1"/>
    </source>
</evidence>
<gene>
    <name evidence="1" type="ORF">MKW98_007094</name>
</gene>
<evidence type="ECO:0000313" key="2">
    <source>
        <dbReference type="Proteomes" id="UP001202328"/>
    </source>
</evidence>